<organism evidence="6 7">
    <name type="scientific">Flammeovirga pectinis</name>
    <dbReference type="NCBI Taxonomy" id="2494373"/>
    <lineage>
        <taxon>Bacteria</taxon>
        <taxon>Pseudomonadati</taxon>
        <taxon>Bacteroidota</taxon>
        <taxon>Cytophagia</taxon>
        <taxon>Cytophagales</taxon>
        <taxon>Flammeovirgaceae</taxon>
        <taxon>Flammeovirga</taxon>
    </lineage>
</organism>
<dbReference type="InterPro" id="IPR011862">
    <property type="entry name" value="Phos-bd"/>
</dbReference>
<evidence type="ECO:0000256" key="2">
    <source>
        <dbReference type="ARBA" id="ARBA00022448"/>
    </source>
</evidence>
<dbReference type="Gene3D" id="3.40.190.10">
    <property type="entry name" value="Periplasmic binding protein-like II"/>
    <property type="match status" value="2"/>
</dbReference>
<evidence type="ECO:0000259" key="5">
    <source>
        <dbReference type="Pfam" id="PF12849"/>
    </source>
</evidence>
<dbReference type="KEGG" id="fll:EI427_05155"/>
<dbReference type="GO" id="GO:0006817">
    <property type="term" value="P:phosphate ion transport"/>
    <property type="evidence" value="ECO:0007669"/>
    <property type="project" value="UniProtKB-UniRule"/>
</dbReference>
<comment type="similarity">
    <text evidence="1 4">Belongs to the PstS family.</text>
</comment>
<gene>
    <name evidence="6" type="ORF">EI427_05155</name>
</gene>
<accession>A0A3S9P0G6</accession>
<dbReference type="RefSeq" id="WP_126612330.1">
    <property type="nucleotide sequence ID" value="NZ_CP034562.1"/>
</dbReference>
<keyword evidence="2 4" id="KW-0813">Transport</keyword>
<dbReference type="NCBIfam" id="TIGR02136">
    <property type="entry name" value="ptsS_2"/>
    <property type="match status" value="1"/>
</dbReference>
<dbReference type="PANTHER" id="PTHR30570:SF1">
    <property type="entry name" value="PHOSPHATE-BINDING PROTEIN PSTS"/>
    <property type="match status" value="1"/>
</dbReference>
<dbReference type="GO" id="GO:0042301">
    <property type="term" value="F:phosphate ion binding"/>
    <property type="evidence" value="ECO:0007669"/>
    <property type="project" value="UniProtKB-UniRule"/>
</dbReference>
<comment type="function">
    <text evidence="4">Involved in the system for phosphate transport across the cytoplasmic membrane.</text>
</comment>
<dbReference type="AlphaFoldDB" id="A0A3S9P0G6"/>
<dbReference type="CDD" id="cd13653">
    <property type="entry name" value="PBP2_phosphate_like_1"/>
    <property type="match status" value="1"/>
</dbReference>
<dbReference type="OrthoDB" id="9783488at2"/>
<keyword evidence="7" id="KW-1185">Reference proteome</keyword>
<dbReference type="PANTHER" id="PTHR30570">
    <property type="entry name" value="PERIPLASMIC PHOSPHATE BINDING COMPONENT OF PHOSPHATE ABC TRANSPORTER"/>
    <property type="match status" value="1"/>
</dbReference>
<evidence type="ECO:0000256" key="4">
    <source>
        <dbReference type="RuleBase" id="RU367119"/>
    </source>
</evidence>
<protein>
    <recommendedName>
        <fullName evidence="4">Phosphate-binding protein</fullName>
    </recommendedName>
</protein>
<sequence length="277" mass="31170">MNRIIHYSTLTILSILILSNIQQLYGQKIKGKGSDTMLPLMEELVKIYKTGTTKSVDIIGGGSSLGFRGLTNYDIEFALSSRKVEETEKLKIETKYDQLLENIIAYDALSIITHPSNKVTKLTIAQLKKVFKGEVTNWKQLGGEDVQIVVISRDKNSGSYGFMESIILNDEAMTKTCIVSRSNAGVVQRVGLERGAIGYCGIAYVEEIVKPLAICDRNNEYIYPSFKNALQKIYPLSRPLYLYYRKSDKLKVDYLINFALSDKGQQIIAHKGYIPVF</sequence>
<proteinExistence type="inferred from homology"/>
<evidence type="ECO:0000256" key="1">
    <source>
        <dbReference type="ARBA" id="ARBA00008725"/>
    </source>
</evidence>
<evidence type="ECO:0000313" key="7">
    <source>
        <dbReference type="Proteomes" id="UP000267268"/>
    </source>
</evidence>
<dbReference type="Proteomes" id="UP000267268">
    <property type="component" value="Chromosome 1"/>
</dbReference>
<keyword evidence="3" id="KW-0732">Signal</keyword>
<feature type="domain" description="PBP" evidence="5">
    <location>
        <begin position="28"/>
        <end position="262"/>
    </location>
</feature>
<keyword evidence="4" id="KW-0592">Phosphate transport</keyword>
<evidence type="ECO:0000313" key="6">
    <source>
        <dbReference type="EMBL" id="AZQ61640.1"/>
    </source>
</evidence>
<dbReference type="SUPFAM" id="SSF53850">
    <property type="entry name" value="Periplasmic binding protein-like II"/>
    <property type="match status" value="1"/>
</dbReference>
<dbReference type="InterPro" id="IPR024370">
    <property type="entry name" value="PBP_domain"/>
</dbReference>
<dbReference type="InterPro" id="IPR050811">
    <property type="entry name" value="Phosphate_ABC_transporter"/>
</dbReference>
<dbReference type="EMBL" id="CP034562">
    <property type="protein sequence ID" value="AZQ61640.1"/>
    <property type="molecule type" value="Genomic_DNA"/>
</dbReference>
<reference evidence="6 7" key="1">
    <citation type="submission" date="2018-12" db="EMBL/GenBank/DDBJ databases">
        <title>Flammeovirga pectinis sp. nov., isolated from the gut of the Korean scallop, Patinopecten yessoensis.</title>
        <authorList>
            <person name="Bae J.-W."/>
            <person name="Jeong Y.-S."/>
            <person name="Kang W."/>
        </authorList>
    </citation>
    <scope>NUCLEOTIDE SEQUENCE [LARGE SCALE GENOMIC DNA]</scope>
    <source>
        <strain evidence="6 7">L12M1</strain>
    </source>
</reference>
<evidence type="ECO:0000256" key="3">
    <source>
        <dbReference type="ARBA" id="ARBA00022729"/>
    </source>
</evidence>
<dbReference type="Pfam" id="PF12849">
    <property type="entry name" value="PBP_like_2"/>
    <property type="match status" value="1"/>
</dbReference>
<name>A0A3S9P0G6_9BACT</name>